<dbReference type="InterPro" id="IPR006015">
    <property type="entry name" value="Universal_stress_UspA"/>
</dbReference>
<dbReference type="OrthoDB" id="4867015at2"/>
<reference evidence="3 4" key="1">
    <citation type="submission" date="2017-07" db="EMBL/GenBank/DDBJ databases">
        <title>Genome sequence of Streptomyces pluripotens MUSC 137T.</title>
        <authorList>
            <person name="Ser H.-L."/>
            <person name="Lee L.-H."/>
        </authorList>
    </citation>
    <scope>NUCLEOTIDE SEQUENCE [LARGE SCALE GENOMIC DNA]</scope>
    <source>
        <strain evidence="3 4">MUSC 137</strain>
    </source>
</reference>
<dbReference type="Proteomes" id="UP000031501">
    <property type="component" value="Chromosome"/>
</dbReference>
<dbReference type="Gene3D" id="3.40.50.620">
    <property type="entry name" value="HUPs"/>
    <property type="match status" value="2"/>
</dbReference>
<dbReference type="EMBL" id="CP022433">
    <property type="protein sequence ID" value="ASN27768.1"/>
    <property type="molecule type" value="Genomic_DNA"/>
</dbReference>
<dbReference type="RefSeq" id="WP_039651876.1">
    <property type="nucleotide sequence ID" value="NZ_CP021080.1"/>
</dbReference>
<evidence type="ECO:0000313" key="4">
    <source>
        <dbReference type="Proteomes" id="UP000031501"/>
    </source>
</evidence>
<dbReference type="PANTHER" id="PTHR46268:SF6">
    <property type="entry name" value="UNIVERSAL STRESS PROTEIN UP12"/>
    <property type="match status" value="1"/>
</dbReference>
<accession>A0A221P6Z3</accession>
<organism evidence="3 4">
    <name type="scientific">Streptomyces pluripotens</name>
    <dbReference type="NCBI Taxonomy" id="1355015"/>
    <lineage>
        <taxon>Bacteria</taxon>
        <taxon>Bacillati</taxon>
        <taxon>Actinomycetota</taxon>
        <taxon>Actinomycetes</taxon>
        <taxon>Kitasatosporales</taxon>
        <taxon>Streptomycetaceae</taxon>
        <taxon>Streptomyces</taxon>
    </lineage>
</organism>
<evidence type="ECO:0000256" key="1">
    <source>
        <dbReference type="ARBA" id="ARBA00008791"/>
    </source>
</evidence>
<gene>
    <name evidence="3" type="ORF">LK07_31285</name>
</gene>
<dbReference type="KEGG" id="splu:LK06_030095"/>
<sequence>MVRNVVAGIDGSPEGLAAAHWAAQEALRRGAALSLVHVWHRTVRPAPSIPPENTEHAWAERLLRETADSIRAAHPTLAIAVRLTCDAPVSALLAAAREADLLVLGSLGLGRVAGFVTGSVSQRVVGRASCPVVLVRAGRAAADEHLPAVDGVAPEEIPETPYRAVVLGLDVTQPCDDLISFAFDAAHRRGSELRVIHVFQEPPSDAALPALTGPELLAAEERTVVAALRPWCEKYPDVSVTETVLEGRAAPELVRAAAGAGLVVVGRRTGGGRLGARTGPIAHAVLHHAGCPVAVVPHA</sequence>
<protein>
    <submittedName>
        <fullName evidence="3">Universal stress protein</fullName>
    </submittedName>
</protein>
<dbReference type="PANTHER" id="PTHR46268">
    <property type="entry name" value="STRESS RESPONSE PROTEIN NHAX"/>
    <property type="match status" value="1"/>
</dbReference>
<dbReference type="AlphaFoldDB" id="A0A221P6Z3"/>
<name>A0A221P6Z3_9ACTN</name>
<evidence type="ECO:0000313" key="3">
    <source>
        <dbReference type="EMBL" id="ASN27768.1"/>
    </source>
</evidence>
<dbReference type="PRINTS" id="PR01438">
    <property type="entry name" value="UNVRSLSTRESS"/>
</dbReference>
<dbReference type="SUPFAM" id="SSF52402">
    <property type="entry name" value="Adenine nucleotide alpha hydrolases-like"/>
    <property type="match status" value="2"/>
</dbReference>
<keyword evidence="4" id="KW-1185">Reference proteome</keyword>
<dbReference type="InterPro" id="IPR014729">
    <property type="entry name" value="Rossmann-like_a/b/a_fold"/>
</dbReference>
<dbReference type="Pfam" id="PF00582">
    <property type="entry name" value="Usp"/>
    <property type="match status" value="2"/>
</dbReference>
<dbReference type="InterPro" id="IPR006016">
    <property type="entry name" value="UspA"/>
</dbReference>
<comment type="similarity">
    <text evidence="1">Belongs to the universal stress protein A family.</text>
</comment>
<dbReference type="STRING" id="1355015.LK06_030095"/>
<feature type="domain" description="UspA" evidence="2">
    <location>
        <begin position="1"/>
        <end position="136"/>
    </location>
</feature>
<evidence type="ECO:0000259" key="2">
    <source>
        <dbReference type="Pfam" id="PF00582"/>
    </source>
</evidence>
<proteinExistence type="inferred from homology"/>
<feature type="domain" description="UspA" evidence="2">
    <location>
        <begin position="162"/>
        <end position="297"/>
    </location>
</feature>